<comment type="similarity">
    <text evidence="7">Belongs to the amidase family. GatA subfamily.</text>
</comment>
<keyword evidence="11" id="KW-1185">Reference proteome</keyword>
<gene>
    <name evidence="7" type="primary">gatA</name>
    <name evidence="10" type="ORF">L602_002600000540</name>
</gene>
<dbReference type="EMBL" id="VLJN01000019">
    <property type="protein sequence ID" value="TWG85291.1"/>
    <property type="molecule type" value="Genomic_DNA"/>
</dbReference>
<feature type="region of interest" description="Disordered" evidence="8">
    <location>
        <begin position="153"/>
        <end position="185"/>
    </location>
</feature>
<evidence type="ECO:0000256" key="7">
    <source>
        <dbReference type="HAMAP-Rule" id="MF_00120"/>
    </source>
</evidence>
<feature type="active site" description="Acyl-ester intermediate" evidence="7">
    <location>
        <position position="185"/>
    </location>
</feature>
<name>A0A562BJM6_9BURK</name>
<reference evidence="10 11" key="1">
    <citation type="submission" date="2019-07" db="EMBL/GenBank/DDBJ databases">
        <title>Genome sequencing of lignin-degrading bacterial isolates.</title>
        <authorList>
            <person name="Gladden J."/>
        </authorList>
    </citation>
    <scope>NUCLEOTIDE SEQUENCE [LARGE SCALE GENOMIC DNA]</scope>
    <source>
        <strain evidence="10 11">J11</strain>
    </source>
</reference>
<dbReference type="Pfam" id="PF01425">
    <property type="entry name" value="Amidase"/>
    <property type="match status" value="2"/>
</dbReference>
<dbReference type="AlphaFoldDB" id="A0A562BJM6"/>
<dbReference type="PANTHER" id="PTHR11895">
    <property type="entry name" value="TRANSAMIDASE"/>
    <property type="match status" value="1"/>
</dbReference>
<feature type="compositionally biased region" description="Low complexity" evidence="8">
    <location>
        <begin position="153"/>
        <end position="163"/>
    </location>
</feature>
<evidence type="ECO:0000256" key="8">
    <source>
        <dbReference type="SAM" id="MobiDB-lite"/>
    </source>
</evidence>
<dbReference type="GO" id="GO:0030956">
    <property type="term" value="C:glutamyl-tRNA(Gln) amidotransferase complex"/>
    <property type="evidence" value="ECO:0007669"/>
    <property type="project" value="InterPro"/>
</dbReference>
<evidence type="ECO:0000256" key="6">
    <source>
        <dbReference type="ARBA" id="ARBA00022917"/>
    </source>
</evidence>
<feature type="active site" description="Charge relay system" evidence="7">
    <location>
        <position position="85"/>
    </location>
</feature>
<dbReference type="GO" id="GO:0005524">
    <property type="term" value="F:ATP binding"/>
    <property type="evidence" value="ECO:0007669"/>
    <property type="project" value="UniProtKB-KW"/>
</dbReference>
<accession>A0A562BJM6</accession>
<feature type="compositionally biased region" description="Basic residues" evidence="8">
    <location>
        <begin position="173"/>
        <end position="185"/>
    </location>
</feature>
<feature type="domain" description="Amidase" evidence="9">
    <location>
        <begin position="185"/>
        <end position="487"/>
    </location>
</feature>
<keyword evidence="3 7" id="KW-0436">Ligase</keyword>
<proteinExistence type="inferred from homology"/>
<dbReference type="GO" id="GO:0016740">
    <property type="term" value="F:transferase activity"/>
    <property type="evidence" value="ECO:0007669"/>
    <property type="project" value="UniProtKB-KW"/>
</dbReference>
<evidence type="ECO:0000313" key="11">
    <source>
        <dbReference type="Proteomes" id="UP000318141"/>
    </source>
</evidence>
<keyword evidence="10" id="KW-0808">Transferase</keyword>
<evidence type="ECO:0000256" key="5">
    <source>
        <dbReference type="ARBA" id="ARBA00022840"/>
    </source>
</evidence>
<dbReference type="HAMAP" id="MF_00120">
    <property type="entry name" value="GatA"/>
    <property type="match status" value="1"/>
</dbReference>
<comment type="function">
    <text evidence="7">Allows the formation of correctly charged Gln-tRNA(Gln) through the transamidation of misacylated Glu-tRNA(Gln) in organisms which lack glutaminyl-tRNA synthetase. The reaction takes place in the presence of glutamine and ATP through an activated gamma-phospho-Glu-tRNA(Gln).</text>
</comment>
<evidence type="ECO:0000256" key="2">
    <source>
        <dbReference type="ARBA" id="ARBA00014428"/>
    </source>
</evidence>
<keyword evidence="5 7" id="KW-0067">ATP-binding</keyword>
<evidence type="ECO:0000259" key="9">
    <source>
        <dbReference type="Pfam" id="PF01425"/>
    </source>
</evidence>
<dbReference type="PANTHER" id="PTHR11895:SF151">
    <property type="entry name" value="GLUTAMYL-TRNA(GLN) AMIDOTRANSFERASE SUBUNIT A"/>
    <property type="match status" value="1"/>
</dbReference>
<dbReference type="GO" id="GO:0006412">
    <property type="term" value="P:translation"/>
    <property type="evidence" value="ECO:0007669"/>
    <property type="project" value="UniProtKB-UniRule"/>
</dbReference>
<evidence type="ECO:0000256" key="4">
    <source>
        <dbReference type="ARBA" id="ARBA00022741"/>
    </source>
</evidence>
<dbReference type="InterPro" id="IPR004412">
    <property type="entry name" value="GatA"/>
</dbReference>
<comment type="catalytic activity">
    <reaction evidence="7">
        <text>L-glutamyl-tRNA(Gln) + L-glutamine + ATP + H2O = L-glutaminyl-tRNA(Gln) + L-glutamate + ADP + phosphate + H(+)</text>
        <dbReference type="Rhea" id="RHEA:17521"/>
        <dbReference type="Rhea" id="RHEA-COMP:9681"/>
        <dbReference type="Rhea" id="RHEA-COMP:9684"/>
        <dbReference type="ChEBI" id="CHEBI:15377"/>
        <dbReference type="ChEBI" id="CHEBI:15378"/>
        <dbReference type="ChEBI" id="CHEBI:29985"/>
        <dbReference type="ChEBI" id="CHEBI:30616"/>
        <dbReference type="ChEBI" id="CHEBI:43474"/>
        <dbReference type="ChEBI" id="CHEBI:58359"/>
        <dbReference type="ChEBI" id="CHEBI:78520"/>
        <dbReference type="ChEBI" id="CHEBI:78521"/>
        <dbReference type="ChEBI" id="CHEBI:456216"/>
        <dbReference type="EC" id="6.3.5.7"/>
    </reaction>
</comment>
<dbReference type="Proteomes" id="UP000318141">
    <property type="component" value="Unassembled WGS sequence"/>
</dbReference>
<dbReference type="InterPro" id="IPR023631">
    <property type="entry name" value="Amidase_dom"/>
</dbReference>
<dbReference type="GO" id="GO:0050567">
    <property type="term" value="F:glutaminyl-tRNA synthase (glutamine-hydrolyzing) activity"/>
    <property type="evidence" value="ECO:0007669"/>
    <property type="project" value="UniProtKB-UniRule"/>
</dbReference>
<evidence type="ECO:0000256" key="3">
    <source>
        <dbReference type="ARBA" id="ARBA00022598"/>
    </source>
</evidence>
<comment type="caution">
    <text evidence="10">The sequence shown here is derived from an EMBL/GenBank/DDBJ whole genome shotgun (WGS) entry which is preliminary data.</text>
</comment>
<dbReference type="InterPro" id="IPR006594">
    <property type="entry name" value="LisH"/>
</dbReference>
<organism evidence="10 11">
    <name type="scientific">Cupriavidus gilardii J11</name>
    <dbReference type="NCBI Taxonomy" id="936133"/>
    <lineage>
        <taxon>Bacteria</taxon>
        <taxon>Pseudomonadati</taxon>
        <taxon>Pseudomonadota</taxon>
        <taxon>Betaproteobacteria</taxon>
        <taxon>Burkholderiales</taxon>
        <taxon>Burkholderiaceae</taxon>
        <taxon>Cupriavidus</taxon>
    </lineage>
</organism>
<evidence type="ECO:0000313" key="10">
    <source>
        <dbReference type="EMBL" id="TWG85291.1"/>
    </source>
</evidence>
<protein>
    <recommendedName>
        <fullName evidence="2 7">Glutamyl-tRNA(Gln) amidotransferase subunit A</fullName>
        <shortName evidence="7">Glu-ADT subunit A</shortName>
        <ecNumber evidence="7">6.3.5.7</ecNumber>
    </recommendedName>
</protein>
<dbReference type="InterPro" id="IPR036928">
    <property type="entry name" value="AS_sf"/>
</dbReference>
<evidence type="ECO:0000256" key="1">
    <source>
        <dbReference type="ARBA" id="ARBA00011123"/>
    </source>
</evidence>
<dbReference type="PROSITE" id="PS50896">
    <property type="entry name" value="LISH"/>
    <property type="match status" value="1"/>
</dbReference>
<dbReference type="EC" id="6.3.5.7" evidence="7"/>
<feature type="active site" description="Charge relay system" evidence="7">
    <location>
        <position position="185"/>
    </location>
</feature>
<dbReference type="SUPFAM" id="SSF75304">
    <property type="entry name" value="Amidase signature (AS) enzymes"/>
    <property type="match status" value="2"/>
</dbReference>
<keyword evidence="4 7" id="KW-0547">Nucleotide-binding</keyword>
<sequence length="511" mass="55234">MSSSASSSTAPTATSLRQLGDALAAGALSAEELARAYLARIEQAGALNAFVHVDAELTLAQARAADARRARGEAGPLTGIPIAHKDVFVTRDWRSTAASRMLADYVSPFDATVVARLGRRWHGHAGQDQYGRVRHGLVQRELAFRSRAQPVGPGARAGRLVGRLRGRGGGQPRARRHRHRHRPRSIRQPASFSGITGIKPTYGRVSRFGMIAFASSLDQAGPMARSAEDCALLLNAMAGFDERDSTSLTPDQGGVDEDFTRLLGQPRGGATAGRPLEGLRIGLPKEYFGAGLSADVESAVRGALAEYEKLGATLVEVSLPKTELSIPVYYVIAPAEASSNLSRFDGARYGHRAAEYRDLLDMYKKTRAEGFGWEVKRRILVGTYVLSHGYYDAYYLQAQKIRRIIADDFQRAFGQCDVIMGPVAPTVAWKLGEKSADPVQMYLEDIFTLSTSLAGLPGMSVPCGFGEGGMPVGLQMIGNYFSEAQLLQTAHAFQQATDWHLRQPQGAAQSV</sequence>
<dbReference type="Gene3D" id="3.90.1300.10">
    <property type="entry name" value="Amidase signature (AS) domain"/>
    <property type="match status" value="2"/>
</dbReference>
<keyword evidence="6 7" id="KW-0648">Protein biosynthesis</keyword>
<comment type="subunit">
    <text evidence="1 7">Heterotrimer of A, B and C subunits.</text>
</comment>
<feature type="domain" description="Amidase" evidence="9">
    <location>
        <begin position="32"/>
        <end position="117"/>
    </location>
</feature>
<dbReference type="InterPro" id="IPR000120">
    <property type="entry name" value="Amidase"/>
</dbReference>